<name>A0A8J4M3D9_9BACL</name>
<feature type="domain" description="CheW-like" evidence="5">
    <location>
        <begin position="5"/>
        <end position="143"/>
    </location>
</feature>
<reference evidence="6" key="1">
    <citation type="submission" date="2021-04" db="EMBL/GenBank/DDBJ databases">
        <title>Draft genome sequence of Xylanibacillus composti strain K13.</title>
        <authorList>
            <person name="Uke A."/>
            <person name="Chhe C."/>
            <person name="Baramee S."/>
            <person name="Kosugi A."/>
        </authorList>
    </citation>
    <scope>NUCLEOTIDE SEQUENCE</scope>
    <source>
        <strain evidence="6">K13</strain>
    </source>
</reference>
<dbReference type="InterPro" id="IPR002545">
    <property type="entry name" value="CheW-lke_dom"/>
</dbReference>
<organism evidence="6 7">
    <name type="scientific">Xylanibacillus composti</name>
    <dbReference type="NCBI Taxonomy" id="1572762"/>
    <lineage>
        <taxon>Bacteria</taxon>
        <taxon>Bacillati</taxon>
        <taxon>Bacillota</taxon>
        <taxon>Bacilli</taxon>
        <taxon>Bacillales</taxon>
        <taxon>Paenibacillaceae</taxon>
        <taxon>Xylanibacillus</taxon>
    </lineage>
</organism>
<evidence type="ECO:0000313" key="7">
    <source>
        <dbReference type="Proteomes" id="UP000677918"/>
    </source>
</evidence>
<proteinExistence type="predicted"/>
<dbReference type="SMART" id="SM00260">
    <property type="entry name" value="CheW"/>
    <property type="match status" value="1"/>
</dbReference>
<evidence type="ECO:0000256" key="1">
    <source>
        <dbReference type="ARBA" id="ARBA00004496"/>
    </source>
</evidence>
<comment type="subcellular location">
    <subcellularLocation>
        <location evidence="1">Cytoplasm</location>
    </subcellularLocation>
</comment>
<evidence type="ECO:0000256" key="4">
    <source>
        <dbReference type="ARBA" id="ARBA00022500"/>
    </source>
</evidence>
<keyword evidence="7" id="KW-1185">Reference proteome</keyword>
<dbReference type="SUPFAM" id="SSF50341">
    <property type="entry name" value="CheW-like"/>
    <property type="match status" value="1"/>
</dbReference>
<sequence length="148" mass="16477">MSTGIEQYVEFVVSEERYAVKISLIQEIIKMQDITAVPNVRPYIKGVINLRGKVVPVISLRKLFHMEEQEETKLSRIIVVNHREEAVGMLVDKVNKVTTFSDIQPPPDRLGAVSGAYLVGIGMSAEGIAGILEMEQVLLKEDGAVEHF</sequence>
<dbReference type="PANTHER" id="PTHR22617">
    <property type="entry name" value="CHEMOTAXIS SENSOR HISTIDINE KINASE-RELATED"/>
    <property type="match status" value="1"/>
</dbReference>
<dbReference type="AlphaFoldDB" id="A0A8J4M3D9"/>
<gene>
    <name evidence="6" type="ORF">XYCOK13_27460</name>
</gene>
<dbReference type="Proteomes" id="UP000677918">
    <property type="component" value="Unassembled WGS sequence"/>
</dbReference>
<accession>A0A8J4M3D9</accession>
<dbReference type="InterPro" id="IPR036061">
    <property type="entry name" value="CheW-like_dom_sf"/>
</dbReference>
<dbReference type="GO" id="GO:0006935">
    <property type="term" value="P:chemotaxis"/>
    <property type="evidence" value="ECO:0007669"/>
    <property type="project" value="UniProtKB-KW"/>
</dbReference>
<dbReference type="EMBL" id="BOVK01000037">
    <property type="protein sequence ID" value="GIQ69922.1"/>
    <property type="molecule type" value="Genomic_DNA"/>
</dbReference>
<dbReference type="FunFam" id="2.40.50.180:FF:000002">
    <property type="entry name" value="Chemotaxis protein CheW"/>
    <property type="match status" value="1"/>
</dbReference>
<dbReference type="InterPro" id="IPR039315">
    <property type="entry name" value="CheW"/>
</dbReference>
<evidence type="ECO:0000259" key="5">
    <source>
        <dbReference type="PROSITE" id="PS50851"/>
    </source>
</evidence>
<dbReference type="Gene3D" id="2.30.30.40">
    <property type="entry name" value="SH3 Domains"/>
    <property type="match status" value="1"/>
</dbReference>
<dbReference type="GO" id="GO:0007165">
    <property type="term" value="P:signal transduction"/>
    <property type="evidence" value="ECO:0007669"/>
    <property type="project" value="InterPro"/>
</dbReference>
<comment type="caution">
    <text evidence="6">The sequence shown here is derived from an EMBL/GenBank/DDBJ whole genome shotgun (WGS) entry which is preliminary data.</text>
</comment>
<dbReference type="Pfam" id="PF01584">
    <property type="entry name" value="CheW"/>
    <property type="match status" value="1"/>
</dbReference>
<keyword evidence="4" id="KW-0145">Chemotaxis</keyword>
<protein>
    <recommendedName>
        <fullName evidence="2">Chemotaxis protein CheW</fullName>
    </recommendedName>
</protein>
<evidence type="ECO:0000256" key="2">
    <source>
        <dbReference type="ARBA" id="ARBA00021483"/>
    </source>
</evidence>
<keyword evidence="3" id="KW-0963">Cytoplasm</keyword>
<evidence type="ECO:0000313" key="6">
    <source>
        <dbReference type="EMBL" id="GIQ69922.1"/>
    </source>
</evidence>
<evidence type="ECO:0000256" key="3">
    <source>
        <dbReference type="ARBA" id="ARBA00022490"/>
    </source>
</evidence>
<dbReference type="GO" id="GO:0005829">
    <property type="term" value="C:cytosol"/>
    <property type="evidence" value="ECO:0007669"/>
    <property type="project" value="TreeGrafter"/>
</dbReference>
<dbReference type="RefSeq" id="WP_244865153.1">
    <property type="nucleotide sequence ID" value="NZ_BOVK01000037.1"/>
</dbReference>
<dbReference type="PROSITE" id="PS50851">
    <property type="entry name" value="CHEW"/>
    <property type="match status" value="1"/>
</dbReference>
<dbReference type="Gene3D" id="2.40.50.180">
    <property type="entry name" value="CheA-289, Domain 4"/>
    <property type="match status" value="1"/>
</dbReference>
<dbReference type="PANTHER" id="PTHR22617:SF23">
    <property type="entry name" value="CHEMOTAXIS PROTEIN CHEW"/>
    <property type="match status" value="1"/>
</dbReference>